<evidence type="ECO:0000313" key="3">
    <source>
        <dbReference type="Proteomes" id="UP000605986"/>
    </source>
</evidence>
<name>A0A8H4K8F2_9HYPO</name>
<dbReference type="AlphaFoldDB" id="A0A8H4K8F2"/>
<feature type="region of interest" description="Disordered" evidence="1">
    <location>
        <begin position="1"/>
        <end position="20"/>
    </location>
</feature>
<evidence type="ECO:0000313" key="2">
    <source>
        <dbReference type="EMBL" id="KAF4445610.1"/>
    </source>
</evidence>
<dbReference type="OrthoDB" id="5058271at2759"/>
<organism evidence="2 3">
    <name type="scientific">Fusarium austroafricanum</name>
    <dbReference type="NCBI Taxonomy" id="2364996"/>
    <lineage>
        <taxon>Eukaryota</taxon>
        <taxon>Fungi</taxon>
        <taxon>Dikarya</taxon>
        <taxon>Ascomycota</taxon>
        <taxon>Pezizomycotina</taxon>
        <taxon>Sordariomycetes</taxon>
        <taxon>Hypocreomycetidae</taxon>
        <taxon>Hypocreales</taxon>
        <taxon>Nectriaceae</taxon>
        <taxon>Fusarium</taxon>
        <taxon>Fusarium concolor species complex</taxon>
    </lineage>
</organism>
<gene>
    <name evidence="2" type="ORF">F53441_10674</name>
</gene>
<dbReference type="Proteomes" id="UP000605986">
    <property type="component" value="Unassembled WGS sequence"/>
</dbReference>
<comment type="caution">
    <text evidence="2">The sequence shown here is derived from an EMBL/GenBank/DDBJ whole genome shotgun (WGS) entry which is preliminary data.</text>
</comment>
<keyword evidence="3" id="KW-1185">Reference proteome</keyword>
<evidence type="ECO:0000256" key="1">
    <source>
        <dbReference type="SAM" id="MobiDB-lite"/>
    </source>
</evidence>
<sequence length="254" mass="27689">MPSSNMSSLPKLACDKPSLPKHNRAQITRINLTAPKKPTFSKRFVPTRMAINRGVNPNDLGELFTVPEMPYFFGNKKAINREVGPGGVELKDSGTPGLINLVEALDDFEEEADRVSDHFDTNDEYIEVPAITAAGVNKEAKKNSKFEIQADNEMVGDIGAAMNDSDFLSKSESRRRAEAKNSASVISWMSTVPIETDFASSCRHAPPRDATPIAPLTMGGVQLDISDVVALSSAGVWAKKLCLFDQTESESKEK</sequence>
<accession>A0A8H4K8F2</accession>
<proteinExistence type="predicted"/>
<dbReference type="EMBL" id="JAADJG010000509">
    <property type="protein sequence ID" value="KAF4445610.1"/>
    <property type="molecule type" value="Genomic_DNA"/>
</dbReference>
<protein>
    <submittedName>
        <fullName evidence="2">Uncharacterized protein</fullName>
    </submittedName>
</protein>
<reference evidence="2" key="1">
    <citation type="submission" date="2020-01" db="EMBL/GenBank/DDBJ databases">
        <title>Identification and distribution of gene clusters putatively required for synthesis of sphingolipid metabolism inhibitors in phylogenetically diverse species of the filamentous fungus Fusarium.</title>
        <authorList>
            <person name="Kim H.-S."/>
            <person name="Busman M."/>
            <person name="Brown D.W."/>
            <person name="Divon H."/>
            <person name="Uhlig S."/>
            <person name="Proctor R.H."/>
        </authorList>
    </citation>
    <scope>NUCLEOTIDE SEQUENCE</scope>
    <source>
        <strain evidence="2">NRRL 53441</strain>
    </source>
</reference>